<protein>
    <submittedName>
        <fullName evidence="1">Uncharacterized protein</fullName>
    </submittedName>
</protein>
<gene>
    <name evidence="1" type="ORF">DT99_009190</name>
</gene>
<sequence>MPSLEIDSAGIALLVATAKMRKKRVGAIDVRKRAPARRPKQHLAYPNKFGSCLELTI</sequence>
<dbReference type="Proteomes" id="UP000027834">
    <property type="component" value="Chromosome 1"/>
</dbReference>
<dbReference type="EMBL" id="CP072520">
    <property type="protein sequence ID" value="QTO17289.1"/>
    <property type="molecule type" value="Genomic_DNA"/>
</dbReference>
<keyword evidence="2" id="KW-1185">Reference proteome</keyword>
<organism evidence="1 2">
    <name type="scientific">Burkholderia seminalis</name>
    <dbReference type="NCBI Taxonomy" id="488731"/>
    <lineage>
        <taxon>Bacteria</taxon>
        <taxon>Pseudomonadati</taxon>
        <taxon>Pseudomonadota</taxon>
        <taxon>Betaproteobacteria</taxon>
        <taxon>Burkholderiales</taxon>
        <taxon>Burkholderiaceae</taxon>
        <taxon>Burkholderia</taxon>
        <taxon>Burkholderia cepacia complex</taxon>
    </lineage>
</organism>
<name>A0A8A8CQ69_9BURK</name>
<reference evidence="1" key="2">
    <citation type="submission" date="2021-03" db="EMBL/GenBank/DDBJ databases">
        <title>Complete genome sequence of Burkholderia seminalis 869T2.</title>
        <authorList>
            <person name="Hung S.-H."/>
            <person name="Huang C.-T."/>
            <person name="Huang C.-C."/>
            <person name="Kuo C.-H."/>
        </authorList>
    </citation>
    <scope>NUCLEOTIDE SEQUENCE</scope>
    <source>
        <strain evidence="1">869T2</strain>
    </source>
</reference>
<proteinExistence type="predicted"/>
<accession>A0A8A8CQ69</accession>
<evidence type="ECO:0000313" key="2">
    <source>
        <dbReference type="Proteomes" id="UP000027834"/>
    </source>
</evidence>
<dbReference type="AlphaFoldDB" id="A0A8A8CQ69"/>
<reference evidence="1" key="1">
    <citation type="submission" date="2014-04" db="EMBL/GenBank/DDBJ databases">
        <authorList>
            <person name="Ho Y.-N."/>
            <person name="Huang C.-C."/>
        </authorList>
    </citation>
    <scope>NUCLEOTIDE SEQUENCE</scope>
    <source>
        <strain evidence="1">869T2</strain>
    </source>
</reference>
<evidence type="ECO:0000313" key="1">
    <source>
        <dbReference type="EMBL" id="QTO17289.1"/>
    </source>
</evidence>
<dbReference type="RefSeq" id="WP_154233711.1">
    <property type="nucleotide sequence ID" value="NZ_CP072520.1"/>
</dbReference>